<evidence type="ECO:0000259" key="5">
    <source>
        <dbReference type="PROSITE" id="PS50977"/>
    </source>
</evidence>
<gene>
    <name evidence="6" type="ORF">SAMN04488056_103258</name>
</gene>
<feature type="DNA-binding region" description="H-T-H motif" evidence="4">
    <location>
        <begin position="19"/>
        <end position="38"/>
    </location>
</feature>
<dbReference type="InterPro" id="IPR001647">
    <property type="entry name" value="HTH_TetR"/>
</dbReference>
<accession>A0A1I5EML0</accession>
<name>A0A1I5EML0_9HYPH</name>
<dbReference type="SUPFAM" id="SSF46689">
    <property type="entry name" value="Homeodomain-like"/>
    <property type="match status" value="1"/>
</dbReference>
<keyword evidence="1" id="KW-0805">Transcription regulation</keyword>
<evidence type="ECO:0000256" key="1">
    <source>
        <dbReference type="ARBA" id="ARBA00023015"/>
    </source>
</evidence>
<dbReference type="AlphaFoldDB" id="A0A1I5EML0"/>
<dbReference type="OrthoDB" id="9802802at2"/>
<keyword evidence="7" id="KW-1185">Reference proteome</keyword>
<dbReference type="Gene3D" id="1.10.357.10">
    <property type="entry name" value="Tetracycline Repressor, domain 2"/>
    <property type="match status" value="1"/>
</dbReference>
<dbReference type="InterPro" id="IPR009057">
    <property type="entry name" value="Homeodomain-like_sf"/>
</dbReference>
<proteinExistence type="predicted"/>
<organism evidence="6 7">
    <name type="scientific">Cohaesibacter marisflavi</name>
    <dbReference type="NCBI Taxonomy" id="655353"/>
    <lineage>
        <taxon>Bacteria</taxon>
        <taxon>Pseudomonadati</taxon>
        <taxon>Pseudomonadota</taxon>
        <taxon>Alphaproteobacteria</taxon>
        <taxon>Hyphomicrobiales</taxon>
        <taxon>Cohaesibacteraceae</taxon>
    </lineage>
</organism>
<keyword evidence="3" id="KW-0804">Transcription</keyword>
<dbReference type="RefSeq" id="WP_090071298.1">
    <property type="nucleotide sequence ID" value="NZ_FOVR01000003.1"/>
</dbReference>
<dbReference type="PROSITE" id="PS50977">
    <property type="entry name" value="HTH_TETR_2"/>
    <property type="match status" value="1"/>
</dbReference>
<feature type="domain" description="HTH tetR-type" evidence="5">
    <location>
        <begin position="1"/>
        <end position="56"/>
    </location>
</feature>
<dbReference type="PANTHER" id="PTHR47506">
    <property type="entry name" value="TRANSCRIPTIONAL REGULATORY PROTEIN"/>
    <property type="match status" value="1"/>
</dbReference>
<keyword evidence="2 4" id="KW-0238">DNA-binding</keyword>
<dbReference type="Proteomes" id="UP000199236">
    <property type="component" value="Unassembled WGS sequence"/>
</dbReference>
<sequence>MNVNEVVMIFCQYGFRKASMEDIAKAADLSRQSIYKKFKSKEGVFEWAIMALTQDAHSAAMAALNDESQQGPVRIIEAFDRWAGDFVPMIRGTPHGSEVLERALEIFRDKGHAGDELLYANMARLLIKCELASSRQQADDKVFALSASAKGLLLRAESPQEFTVGMARIVKAIS</sequence>
<dbReference type="PANTHER" id="PTHR47506:SF1">
    <property type="entry name" value="HTH-TYPE TRANSCRIPTIONAL REGULATOR YJDC"/>
    <property type="match status" value="1"/>
</dbReference>
<evidence type="ECO:0000256" key="2">
    <source>
        <dbReference type="ARBA" id="ARBA00023125"/>
    </source>
</evidence>
<evidence type="ECO:0000313" key="6">
    <source>
        <dbReference type="EMBL" id="SFO12762.1"/>
    </source>
</evidence>
<dbReference type="Pfam" id="PF00440">
    <property type="entry name" value="TetR_N"/>
    <property type="match status" value="1"/>
</dbReference>
<protein>
    <submittedName>
        <fullName evidence="6">Transcriptional regulator, TetR family</fullName>
    </submittedName>
</protein>
<dbReference type="STRING" id="655353.SAMN04488056_103258"/>
<evidence type="ECO:0000313" key="7">
    <source>
        <dbReference type="Proteomes" id="UP000199236"/>
    </source>
</evidence>
<dbReference type="EMBL" id="FOVR01000003">
    <property type="protein sequence ID" value="SFO12762.1"/>
    <property type="molecule type" value="Genomic_DNA"/>
</dbReference>
<reference evidence="6 7" key="1">
    <citation type="submission" date="2016-10" db="EMBL/GenBank/DDBJ databases">
        <authorList>
            <person name="de Groot N.N."/>
        </authorList>
    </citation>
    <scope>NUCLEOTIDE SEQUENCE [LARGE SCALE GENOMIC DNA]</scope>
    <source>
        <strain evidence="6 7">CGMCC 1.9157</strain>
    </source>
</reference>
<dbReference type="GO" id="GO:0003677">
    <property type="term" value="F:DNA binding"/>
    <property type="evidence" value="ECO:0007669"/>
    <property type="project" value="UniProtKB-UniRule"/>
</dbReference>
<evidence type="ECO:0000256" key="4">
    <source>
        <dbReference type="PROSITE-ProRule" id="PRU00335"/>
    </source>
</evidence>
<evidence type="ECO:0000256" key="3">
    <source>
        <dbReference type="ARBA" id="ARBA00023163"/>
    </source>
</evidence>